<reference evidence="1 2" key="1">
    <citation type="submission" date="2019-05" db="EMBL/GenBank/DDBJ databases">
        <title>Mikania micrantha, genome provides insights into the molecular mechanism of rapid growth.</title>
        <authorList>
            <person name="Liu B."/>
        </authorList>
    </citation>
    <scope>NUCLEOTIDE SEQUENCE [LARGE SCALE GENOMIC DNA]</scope>
    <source>
        <strain evidence="1">NLD-2019</strain>
        <tissue evidence="1">Leaf</tissue>
    </source>
</reference>
<dbReference type="SUPFAM" id="SSF56672">
    <property type="entry name" value="DNA/RNA polymerases"/>
    <property type="match status" value="1"/>
</dbReference>
<evidence type="ECO:0000313" key="1">
    <source>
        <dbReference type="EMBL" id="KAD7476940.1"/>
    </source>
</evidence>
<comment type="caution">
    <text evidence="1">The sequence shown here is derived from an EMBL/GenBank/DDBJ whole genome shotgun (WGS) entry which is preliminary data.</text>
</comment>
<proteinExistence type="predicted"/>
<dbReference type="EMBL" id="SZYD01000001">
    <property type="protein sequence ID" value="KAD7476940.1"/>
    <property type="molecule type" value="Genomic_DNA"/>
</dbReference>
<protein>
    <recommendedName>
        <fullName evidence="3">Reverse transcriptase domain-containing protein</fullName>
    </recommendedName>
</protein>
<dbReference type="Proteomes" id="UP000326396">
    <property type="component" value="Linkage Group LG1"/>
</dbReference>
<dbReference type="OrthoDB" id="2431547at2759"/>
<organism evidence="1 2">
    <name type="scientific">Mikania micrantha</name>
    <name type="common">bitter vine</name>
    <dbReference type="NCBI Taxonomy" id="192012"/>
    <lineage>
        <taxon>Eukaryota</taxon>
        <taxon>Viridiplantae</taxon>
        <taxon>Streptophyta</taxon>
        <taxon>Embryophyta</taxon>
        <taxon>Tracheophyta</taxon>
        <taxon>Spermatophyta</taxon>
        <taxon>Magnoliopsida</taxon>
        <taxon>eudicotyledons</taxon>
        <taxon>Gunneridae</taxon>
        <taxon>Pentapetalae</taxon>
        <taxon>asterids</taxon>
        <taxon>campanulids</taxon>
        <taxon>Asterales</taxon>
        <taxon>Asteraceae</taxon>
        <taxon>Asteroideae</taxon>
        <taxon>Heliantheae alliance</taxon>
        <taxon>Eupatorieae</taxon>
        <taxon>Mikania</taxon>
    </lineage>
</organism>
<dbReference type="InterPro" id="IPR043502">
    <property type="entry name" value="DNA/RNA_pol_sf"/>
</dbReference>
<dbReference type="PANTHER" id="PTHR24559:SF444">
    <property type="entry name" value="REVERSE TRANSCRIPTASE DOMAIN-CONTAINING PROTEIN"/>
    <property type="match status" value="1"/>
</dbReference>
<evidence type="ECO:0000313" key="2">
    <source>
        <dbReference type="Proteomes" id="UP000326396"/>
    </source>
</evidence>
<dbReference type="AlphaFoldDB" id="A0A5N6PZU0"/>
<keyword evidence="2" id="KW-1185">Reference proteome</keyword>
<gene>
    <name evidence="1" type="ORF">E3N88_00076</name>
</gene>
<dbReference type="Gene3D" id="3.10.10.10">
    <property type="entry name" value="HIV Type 1 Reverse Transcriptase, subunit A, domain 1"/>
    <property type="match status" value="1"/>
</dbReference>
<evidence type="ECO:0008006" key="3">
    <source>
        <dbReference type="Google" id="ProtNLM"/>
    </source>
</evidence>
<dbReference type="InterPro" id="IPR043128">
    <property type="entry name" value="Rev_trsase/Diguanyl_cyclase"/>
</dbReference>
<accession>A0A5N6PZU0</accession>
<dbReference type="Gene3D" id="3.30.70.270">
    <property type="match status" value="1"/>
</dbReference>
<dbReference type="PANTHER" id="PTHR24559">
    <property type="entry name" value="TRANSPOSON TY3-I GAG-POL POLYPROTEIN"/>
    <property type="match status" value="1"/>
</dbReference>
<dbReference type="InterPro" id="IPR053134">
    <property type="entry name" value="RNA-dir_DNA_polymerase"/>
</dbReference>
<sequence length="246" mass="27830">MLYSSVCGGLVAGLANFLIIYHVQCKQSDHHDYHFRYRAPGPFLPTGHTIRSAGSRCDIVSSTFCDVLSGKVKKIDRVFDVETAIGKMTRVTEAIDDCFIEIEAKYEANIICRRKMICLRVMDGSSVTIYGDNAMYAPKIISRIKADVMMKRGCVAYLAYVIEECMDMRTIDDVSVVCNFPDVFPEELPGLPPELNKLTVKNMYPLPRIDDLFDQLQGASWLSKIDLRSGYHHLKVREQDIPKTAF</sequence>
<name>A0A5N6PZU0_9ASTR</name>